<comment type="subcellular location">
    <subcellularLocation>
        <location evidence="1">Nucleus</location>
        <location evidence="1">Nucleolus</location>
    </subcellularLocation>
</comment>
<dbReference type="AlphaFoldDB" id="A0A6P7T158"/>
<dbReference type="GO" id="GO:0000462">
    <property type="term" value="P:maturation of SSU-rRNA from tricistronic rRNA transcript (SSU-rRNA, 5.8S rRNA, LSU-rRNA)"/>
    <property type="evidence" value="ECO:0007669"/>
    <property type="project" value="InterPro"/>
</dbReference>
<dbReference type="PANTHER" id="PTHR23271">
    <property type="entry name" value="HEPATOCELLULAR CARCINOMA-ASSOCIATED ANTIGEN 66"/>
    <property type="match status" value="1"/>
</dbReference>
<keyword evidence="5" id="KW-0539">Nucleus</keyword>
<organism evidence="8 9">
    <name type="scientific">Octopus sinensis</name>
    <name type="common">East Asian common octopus</name>
    <dbReference type="NCBI Taxonomy" id="2607531"/>
    <lineage>
        <taxon>Eukaryota</taxon>
        <taxon>Metazoa</taxon>
        <taxon>Spiralia</taxon>
        <taxon>Lophotrochozoa</taxon>
        <taxon>Mollusca</taxon>
        <taxon>Cephalopoda</taxon>
        <taxon>Coleoidea</taxon>
        <taxon>Octopodiformes</taxon>
        <taxon>Octopoda</taxon>
        <taxon>Incirrata</taxon>
        <taxon>Octopodidae</taxon>
        <taxon>Octopus</taxon>
    </lineage>
</organism>
<evidence type="ECO:0000259" key="7">
    <source>
        <dbReference type="Pfam" id="PF24892"/>
    </source>
</evidence>
<evidence type="ECO:0000256" key="4">
    <source>
        <dbReference type="ARBA" id="ARBA00022737"/>
    </source>
</evidence>
<dbReference type="InterPro" id="IPR055347">
    <property type="entry name" value="UTP6_N"/>
</dbReference>
<evidence type="ECO:0000256" key="5">
    <source>
        <dbReference type="ARBA" id="ARBA00023242"/>
    </source>
</evidence>
<evidence type="ECO:0000313" key="9">
    <source>
        <dbReference type="RefSeq" id="XP_029644458.1"/>
    </source>
</evidence>
<dbReference type="PANTHER" id="PTHR23271:SF1">
    <property type="entry name" value="U3 SMALL NUCLEOLAR RNA-ASSOCIATED PROTEIN 6 HOMOLOG"/>
    <property type="match status" value="1"/>
</dbReference>
<dbReference type="GO" id="GO:0034388">
    <property type="term" value="C:Pwp2p-containing subcomplex of 90S preribosome"/>
    <property type="evidence" value="ECO:0007669"/>
    <property type="project" value="TreeGrafter"/>
</dbReference>
<dbReference type="RefSeq" id="XP_029644458.1">
    <property type="nucleotide sequence ID" value="XM_029788598.2"/>
</dbReference>
<proteinExistence type="inferred from homology"/>
<feature type="domain" description="U3 small nucleolar RNA-associated protein 6 N-terminal" evidence="6">
    <location>
        <begin position="9"/>
        <end position="91"/>
    </location>
</feature>
<dbReference type="Pfam" id="PF24892">
    <property type="entry name" value="UTP6_C"/>
    <property type="match status" value="1"/>
</dbReference>
<dbReference type="InterPro" id="IPR011990">
    <property type="entry name" value="TPR-like_helical_dom_sf"/>
</dbReference>
<evidence type="ECO:0000313" key="8">
    <source>
        <dbReference type="Proteomes" id="UP000515154"/>
    </source>
</evidence>
<dbReference type="InterPro" id="IPR013949">
    <property type="entry name" value="Utp6"/>
</dbReference>
<dbReference type="GO" id="GO:0030515">
    <property type="term" value="F:snoRNA binding"/>
    <property type="evidence" value="ECO:0007669"/>
    <property type="project" value="InterPro"/>
</dbReference>
<keyword evidence="3" id="KW-0698">rRNA processing</keyword>
<dbReference type="SMART" id="SM00386">
    <property type="entry name" value="HAT"/>
    <property type="match status" value="7"/>
</dbReference>
<dbReference type="GO" id="GO:0032040">
    <property type="term" value="C:small-subunit processome"/>
    <property type="evidence" value="ECO:0007669"/>
    <property type="project" value="TreeGrafter"/>
</dbReference>
<gene>
    <name evidence="9" type="primary">LOC115218672</name>
</gene>
<dbReference type="InterPro" id="IPR003107">
    <property type="entry name" value="HAT"/>
</dbReference>
<evidence type="ECO:0000256" key="1">
    <source>
        <dbReference type="ARBA" id="ARBA00004604"/>
    </source>
</evidence>
<evidence type="ECO:0000259" key="6">
    <source>
        <dbReference type="Pfam" id="PF08640"/>
    </source>
</evidence>
<keyword evidence="8" id="KW-1185">Reference proteome</keyword>
<evidence type="ECO:0000256" key="3">
    <source>
        <dbReference type="ARBA" id="ARBA00022552"/>
    </source>
</evidence>
<dbReference type="KEGG" id="osn:115218672"/>
<dbReference type="Gene3D" id="1.25.40.10">
    <property type="entry name" value="Tetratricopeptide repeat domain"/>
    <property type="match status" value="3"/>
</dbReference>
<dbReference type="InterPro" id="IPR056907">
    <property type="entry name" value="UTP6_C"/>
</dbReference>
<keyword evidence="4" id="KW-0677">Repeat</keyword>
<name>A0A6P7T158_9MOLL</name>
<sequence length="589" mass="70153">MAEFVQQKIEEMIPEMEEMVRTRLFTNDETGKILRRRRAFEYKLKKMKKSLPDFIAYIKYEQNVLSLIRIRRRQLRCKWKVCEIDVAIVQRIHKLFRQATKYFPNDLQLWLSHIEFAKKRNQKSTVNRIFSKMLRMHNQNASLWILAAKYHFENGETQLARKFFHQGLRFNNMSQLLWLEYYRLELLCCDKARKRLEILEVSSEKIPHSNQSTINGQVAFVVFKEAHEAIAGDVSFLLKFLPICRLFDFTEHHEEEIFTLLLNQYKENELVWDALARRKFYHAAKDYSKSLIPLKIYQDCFQSYEKSLELKSTPAMLNMYLEFLFEQLQENNMKITNYLKEHILTVFETYSQKQLLSADNFLKWLQFQSDVGSVSKALQVAELAVQKFPKDLRIWHGFLDLQILNDVDFDTVYASFGKALDNLISQNTWPLWESLLNFAKKCQSSEIELIFERGRSQPNMDLVGKINTHYLKWIYDTSGILKVRSKYKELSKQKPVSLDFYKEFIALEKSQKNPNIDSLRIVYEDAVQEYGKDIPDFWLQYINLESTHPKGKIEKLSSIHFRAIKVLQAEKLEEFNLKYILMRTGQLKN</sequence>
<dbReference type="SUPFAM" id="SSF48452">
    <property type="entry name" value="TPR-like"/>
    <property type="match status" value="2"/>
</dbReference>
<evidence type="ECO:0000256" key="2">
    <source>
        <dbReference type="ARBA" id="ARBA00010734"/>
    </source>
</evidence>
<accession>A0A6P7T158</accession>
<dbReference type="Proteomes" id="UP000515154">
    <property type="component" value="Linkage group LG13"/>
</dbReference>
<comment type="similarity">
    <text evidence="2">Belongs to the UTP6 family.</text>
</comment>
<reference evidence="9" key="1">
    <citation type="submission" date="2025-08" db="UniProtKB">
        <authorList>
            <consortium name="RefSeq"/>
        </authorList>
    </citation>
    <scope>IDENTIFICATION</scope>
</reference>
<feature type="domain" description="U3 small nucleolar RNA-associated protein 6 homolog C-terminal" evidence="7">
    <location>
        <begin position="299"/>
        <end position="567"/>
    </location>
</feature>
<protein>
    <submittedName>
        <fullName evidence="9">U3 small nucleolar RNA-associated protein 6 homolog</fullName>
    </submittedName>
</protein>
<dbReference type="Pfam" id="PF08640">
    <property type="entry name" value="U3_assoc_6"/>
    <property type="match status" value="1"/>
</dbReference>